<reference evidence="1" key="1">
    <citation type="submission" date="2022-12" db="EMBL/GenBank/DDBJ databases">
        <title>Reference genome sequencing for broad-spectrum identification of bacterial and archaeal isolates by mass spectrometry.</title>
        <authorList>
            <person name="Sekiguchi Y."/>
            <person name="Tourlousse D.M."/>
        </authorList>
    </citation>
    <scope>NUCLEOTIDE SEQUENCE</scope>
    <source>
        <strain evidence="1">301</strain>
    </source>
</reference>
<protein>
    <submittedName>
        <fullName evidence="1">Uncharacterized protein</fullName>
    </submittedName>
</protein>
<accession>A0A9W6CLC7</accession>
<proteinExistence type="predicted"/>
<dbReference type="GeneID" id="95762362"/>
<keyword evidence="4" id="KW-1185">Reference proteome</keyword>
<organism evidence="1 3">
    <name type="scientific">Xanthobacter flavus</name>
    <dbReference type="NCBI Taxonomy" id="281"/>
    <lineage>
        <taxon>Bacteria</taxon>
        <taxon>Pseudomonadati</taxon>
        <taxon>Pseudomonadota</taxon>
        <taxon>Alphaproteobacteria</taxon>
        <taxon>Hyphomicrobiales</taxon>
        <taxon>Xanthobacteraceae</taxon>
        <taxon>Xanthobacter</taxon>
    </lineage>
</organism>
<dbReference type="Proteomes" id="UP001245370">
    <property type="component" value="Unassembled WGS sequence"/>
</dbReference>
<sequence length="282" mass="30896">MADTAPMTVYRREWVKVFEQRNALLRDTCITEGMIAGNQVVFPLGGSGGASATTRGMNGRIPARKNNVQQITAPLVEAHDKVEQTRFNFFTAQADMRQLQQVESVGVINREIDDIIIAELQQGTQDTGAAKKASLSNTLRARTILLNNKIDLDGNIHFVISPAYEAYMLQVPEFASSLYRGATPLTAGGASPQEGNRYMYAGLKWIVHNRLPGVGTANETCFMYHKNALGHAIDTAGMSTAAGYNEEDDFYFFRASVFHGAKLLQNSALVLVAHEGSEYVAE</sequence>
<gene>
    <name evidence="2" type="ORF">GGQ86_000801</name>
    <name evidence="1" type="ORF">XFLAVUS301_15710</name>
</gene>
<dbReference type="InterPro" id="IPR045565">
    <property type="entry name" value="Phage_capsid_2"/>
</dbReference>
<evidence type="ECO:0000313" key="4">
    <source>
        <dbReference type="Proteomes" id="UP001245370"/>
    </source>
</evidence>
<name>A0A9W6CLC7_XANFL</name>
<dbReference type="Pfam" id="PF19821">
    <property type="entry name" value="Phage_capsid_2"/>
    <property type="match status" value="1"/>
</dbReference>
<comment type="caution">
    <text evidence="1">The sequence shown here is derived from an EMBL/GenBank/DDBJ whole genome shotgun (WGS) entry which is preliminary data.</text>
</comment>
<dbReference type="EMBL" id="JAVDPY010000001">
    <property type="protein sequence ID" value="MDR6332354.1"/>
    <property type="molecule type" value="Genomic_DNA"/>
</dbReference>
<evidence type="ECO:0000313" key="2">
    <source>
        <dbReference type="EMBL" id="MDR6332354.1"/>
    </source>
</evidence>
<dbReference type="EMBL" id="BSDO01000002">
    <property type="protein sequence ID" value="GLI21897.1"/>
    <property type="molecule type" value="Genomic_DNA"/>
</dbReference>
<evidence type="ECO:0000313" key="1">
    <source>
        <dbReference type="EMBL" id="GLI21897.1"/>
    </source>
</evidence>
<dbReference type="Proteomes" id="UP001144397">
    <property type="component" value="Unassembled WGS sequence"/>
</dbReference>
<reference evidence="2 4" key="2">
    <citation type="submission" date="2023-07" db="EMBL/GenBank/DDBJ databases">
        <title>Genomic Encyclopedia of Type Strains, Phase IV (KMG-IV): sequencing the most valuable type-strain genomes for metagenomic binning, comparative biology and taxonomic classification.</title>
        <authorList>
            <person name="Goeker M."/>
        </authorList>
    </citation>
    <scope>NUCLEOTIDE SEQUENCE [LARGE SCALE GENOMIC DNA]</scope>
    <source>
        <strain evidence="2 4">DSM 338</strain>
    </source>
</reference>
<evidence type="ECO:0000313" key="3">
    <source>
        <dbReference type="Proteomes" id="UP001144397"/>
    </source>
</evidence>
<dbReference type="RefSeq" id="WP_281806838.1">
    <property type="nucleotide sequence ID" value="NZ_BSDO01000002.1"/>
</dbReference>
<dbReference type="AlphaFoldDB" id="A0A9W6CLC7"/>